<protein>
    <submittedName>
        <fullName evidence="1">Uncharacterized protein</fullName>
    </submittedName>
</protein>
<dbReference type="EMBL" id="GBXM01025311">
    <property type="protein sequence ID" value="JAH83266.1"/>
    <property type="molecule type" value="Transcribed_RNA"/>
</dbReference>
<organism evidence="1">
    <name type="scientific">Anguilla anguilla</name>
    <name type="common">European freshwater eel</name>
    <name type="synonym">Muraena anguilla</name>
    <dbReference type="NCBI Taxonomy" id="7936"/>
    <lineage>
        <taxon>Eukaryota</taxon>
        <taxon>Metazoa</taxon>
        <taxon>Chordata</taxon>
        <taxon>Craniata</taxon>
        <taxon>Vertebrata</taxon>
        <taxon>Euteleostomi</taxon>
        <taxon>Actinopterygii</taxon>
        <taxon>Neopterygii</taxon>
        <taxon>Teleostei</taxon>
        <taxon>Anguilliformes</taxon>
        <taxon>Anguillidae</taxon>
        <taxon>Anguilla</taxon>
    </lineage>
</organism>
<name>A0A0E9VYZ0_ANGAN</name>
<dbReference type="AlphaFoldDB" id="A0A0E9VYZ0"/>
<proteinExistence type="predicted"/>
<sequence>MLLYLFHNYLYCGMRVADHN</sequence>
<accession>A0A0E9VYZ0</accession>
<reference evidence="1" key="1">
    <citation type="submission" date="2014-11" db="EMBL/GenBank/DDBJ databases">
        <authorList>
            <person name="Amaro Gonzalez C."/>
        </authorList>
    </citation>
    <scope>NUCLEOTIDE SEQUENCE</scope>
</reference>
<reference evidence="1" key="2">
    <citation type="journal article" date="2015" name="Fish Shellfish Immunol.">
        <title>Early steps in the European eel (Anguilla anguilla)-Vibrio vulnificus interaction in the gills: Role of the RtxA13 toxin.</title>
        <authorList>
            <person name="Callol A."/>
            <person name="Pajuelo D."/>
            <person name="Ebbesson L."/>
            <person name="Teles M."/>
            <person name="MacKenzie S."/>
            <person name="Amaro C."/>
        </authorList>
    </citation>
    <scope>NUCLEOTIDE SEQUENCE</scope>
</reference>
<evidence type="ECO:0000313" key="1">
    <source>
        <dbReference type="EMBL" id="JAH83266.1"/>
    </source>
</evidence>